<reference evidence="7" key="1">
    <citation type="journal article" date="2023" name="Mol. Biol. Evol.">
        <title>Third-Generation Sequencing Reveals the Adaptive Role of the Epigenome in Three Deep-Sea Polychaetes.</title>
        <authorList>
            <person name="Perez M."/>
            <person name="Aroh O."/>
            <person name="Sun Y."/>
            <person name="Lan Y."/>
            <person name="Juniper S.K."/>
            <person name="Young C.R."/>
            <person name="Angers B."/>
            <person name="Qian P.Y."/>
        </authorList>
    </citation>
    <scope>NUCLEOTIDE SEQUENCE</scope>
    <source>
        <strain evidence="7">P08H-3</strain>
    </source>
</reference>
<evidence type="ECO:0000313" key="8">
    <source>
        <dbReference type="Proteomes" id="UP001208570"/>
    </source>
</evidence>
<dbReference type="GO" id="GO:0000139">
    <property type="term" value="C:Golgi membrane"/>
    <property type="evidence" value="ECO:0007669"/>
    <property type="project" value="InterPro"/>
</dbReference>
<keyword evidence="2" id="KW-0762">Sugar transport</keyword>
<accession>A0AAD9J4K0</accession>
<feature type="transmembrane region" description="Helical" evidence="6">
    <location>
        <begin position="16"/>
        <end position="35"/>
    </location>
</feature>
<dbReference type="Proteomes" id="UP001208570">
    <property type="component" value="Unassembled WGS sequence"/>
</dbReference>
<keyword evidence="8" id="KW-1185">Reference proteome</keyword>
<keyword evidence="2" id="KW-0813">Transport</keyword>
<name>A0AAD9J4K0_9ANNE</name>
<dbReference type="AlphaFoldDB" id="A0AAD9J4K0"/>
<evidence type="ECO:0000256" key="3">
    <source>
        <dbReference type="ARBA" id="ARBA00022692"/>
    </source>
</evidence>
<dbReference type="EMBL" id="JAODUP010000640">
    <property type="protein sequence ID" value="KAK2146008.1"/>
    <property type="molecule type" value="Genomic_DNA"/>
</dbReference>
<feature type="transmembrane region" description="Helical" evidence="6">
    <location>
        <begin position="55"/>
        <end position="77"/>
    </location>
</feature>
<dbReference type="PANTHER" id="PTHR10231">
    <property type="entry name" value="NUCLEOTIDE-SUGAR TRANSMEMBRANE TRANSPORTER"/>
    <property type="match status" value="1"/>
</dbReference>
<sequence length="148" mass="16495">MYLLKHDKRAFDEKQLQIYMFGSLVTGMLFSVDYYRKHPTTTTKLLQVTGSPSTIHGLILATITFSVVGGIVVAIIIKKLDNIVKLYAQAVSGAITAMSCAILFPEVFQFDVMYIVSFTLTIVAIYLYEAPDPWCQRRMKGVVDDGTG</sequence>
<dbReference type="GO" id="GO:0015165">
    <property type="term" value="F:pyrimidine nucleotide-sugar transmembrane transporter activity"/>
    <property type="evidence" value="ECO:0007669"/>
    <property type="project" value="InterPro"/>
</dbReference>
<keyword evidence="3 6" id="KW-0812">Transmembrane</keyword>
<proteinExistence type="predicted"/>
<organism evidence="7 8">
    <name type="scientific">Paralvinella palmiformis</name>
    <dbReference type="NCBI Taxonomy" id="53620"/>
    <lineage>
        <taxon>Eukaryota</taxon>
        <taxon>Metazoa</taxon>
        <taxon>Spiralia</taxon>
        <taxon>Lophotrochozoa</taxon>
        <taxon>Annelida</taxon>
        <taxon>Polychaeta</taxon>
        <taxon>Sedentaria</taxon>
        <taxon>Canalipalpata</taxon>
        <taxon>Terebellida</taxon>
        <taxon>Terebelliformia</taxon>
        <taxon>Alvinellidae</taxon>
        <taxon>Paralvinella</taxon>
    </lineage>
</organism>
<dbReference type="Pfam" id="PF04142">
    <property type="entry name" value="Nuc_sug_transp"/>
    <property type="match status" value="1"/>
</dbReference>
<feature type="transmembrane region" description="Helical" evidence="6">
    <location>
        <begin position="110"/>
        <end position="128"/>
    </location>
</feature>
<evidence type="ECO:0000256" key="5">
    <source>
        <dbReference type="ARBA" id="ARBA00023136"/>
    </source>
</evidence>
<keyword evidence="5 6" id="KW-0472">Membrane</keyword>
<comment type="caution">
    <text evidence="7">The sequence shown here is derived from an EMBL/GenBank/DDBJ whole genome shotgun (WGS) entry which is preliminary data.</text>
</comment>
<protein>
    <submittedName>
        <fullName evidence="7">Uncharacterized protein</fullName>
    </submittedName>
</protein>
<evidence type="ECO:0000256" key="6">
    <source>
        <dbReference type="SAM" id="Phobius"/>
    </source>
</evidence>
<evidence type="ECO:0000256" key="4">
    <source>
        <dbReference type="ARBA" id="ARBA00022989"/>
    </source>
</evidence>
<evidence type="ECO:0000256" key="2">
    <source>
        <dbReference type="ARBA" id="ARBA00022597"/>
    </source>
</evidence>
<comment type="subcellular location">
    <subcellularLocation>
        <location evidence="1">Membrane</location>
        <topology evidence="1">Multi-pass membrane protein</topology>
    </subcellularLocation>
</comment>
<evidence type="ECO:0000313" key="7">
    <source>
        <dbReference type="EMBL" id="KAK2146008.1"/>
    </source>
</evidence>
<evidence type="ECO:0000256" key="1">
    <source>
        <dbReference type="ARBA" id="ARBA00004141"/>
    </source>
</evidence>
<dbReference type="InterPro" id="IPR007271">
    <property type="entry name" value="Nuc_sug_transpt"/>
</dbReference>
<gene>
    <name evidence="7" type="ORF">LSH36_640g01096</name>
</gene>
<keyword evidence="4 6" id="KW-1133">Transmembrane helix</keyword>